<sequence>MVKKPFVLLTTSATLVMALVASPAQATAGASAPSAPSANSLPTSASAPCTITGTARSETLVGTSGNDVICGLGGNDTIRGGNGNDTIRGGDGNDNISGGNGNDSVAGDAGNDTIDAGAGNDSVNGVAGNDTLVGGPGDDTVLGGDGRDSVSSGTGDDAINGGGGADSINSGAGDDTCANDTADRRSDPCTTDVSAPAISFPATNNSEIQAGTTALFRWVASDPSGVAMTWGQVGGPPGWVDWCGFATPAPLVSGTAEVGTYELQCAIPATAVNERYTLYVGSADAIGNSSPNWAGFEFTVVNGSSDNRVPVILDIRLPSTVSVGETFTVDIDVTDESGTAGVYSWFLRSASQEPAHTGLVITPLDSATLIAGDRTNGTFRQSLVVSGLATPGTYSLLVSIRDAVGNRGVLTTEYSVTVAP</sequence>
<dbReference type="InterPro" id="IPR050557">
    <property type="entry name" value="RTX_toxin/Mannuronan_C5-epim"/>
</dbReference>
<comment type="subcellular location">
    <subcellularLocation>
        <location evidence="1">Secreted</location>
    </subcellularLocation>
</comment>
<dbReference type="InterPro" id="IPR011049">
    <property type="entry name" value="Serralysin-like_metalloprot_C"/>
</dbReference>
<dbReference type="Gene3D" id="2.150.10.10">
    <property type="entry name" value="Serralysin-like metalloprotease, C-terminal"/>
    <property type="match status" value="2"/>
</dbReference>
<dbReference type="EMBL" id="CAEZTD010000053">
    <property type="protein sequence ID" value="CAB4562065.1"/>
    <property type="molecule type" value="Genomic_DNA"/>
</dbReference>
<protein>
    <submittedName>
        <fullName evidence="4">Unannotated protein</fullName>
    </submittedName>
</protein>
<organism evidence="4">
    <name type="scientific">freshwater metagenome</name>
    <dbReference type="NCBI Taxonomy" id="449393"/>
    <lineage>
        <taxon>unclassified sequences</taxon>
        <taxon>metagenomes</taxon>
        <taxon>ecological metagenomes</taxon>
    </lineage>
</organism>
<feature type="region of interest" description="Disordered" evidence="3">
    <location>
        <begin position="79"/>
        <end position="192"/>
    </location>
</feature>
<dbReference type="PANTHER" id="PTHR38340">
    <property type="entry name" value="S-LAYER PROTEIN"/>
    <property type="match status" value="1"/>
</dbReference>
<dbReference type="GO" id="GO:0005576">
    <property type="term" value="C:extracellular region"/>
    <property type="evidence" value="ECO:0007669"/>
    <property type="project" value="UniProtKB-SubCell"/>
</dbReference>
<dbReference type="InterPro" id="IPR018511">
    <property type="entry name" value="Hemolysin-typ_Ca-bd_CS"/>
</dbReference>
<dbReference type="PROSITE" id="PS00330">
    <property type="entry name" value="HEMOLYSIN_CALCIUM"/>
    <property type="match status" value="3"/>
</dbReference>
<dbReference type="PRINTS" id="PR00313">
    <property type="entry name" value="CABNDNGRPT"/>
</dbReference>
<evidence type="ECO:0000256" key="3">
    <source>
        <dbReference type="SAM" id="MobiDB-lite"/>
    </source>
</evidence>
<dbReference type="Pfam" id="PF00353">
    <property type="entry name" value="HemolysinCabind"/>
    <property type="match status" value="3"/>
</dbReference>
<dbReference type="PANTHER" id="PTHR38340:SF1">
    <property type="entry name" value="S-LAYER PROTEIN"/>
    <property type="match status" value="1"/>
</dbReference>
<keyword evidence="2" id="KW-0964">Secreted</keyword>
<gene>
    <name evidence="4" type="ORF">UFOPK1591_00798</name>
</gene>
<dbReference type="SUPFAM" id="SSF51120">
    <property type="entry name" value="beta-Roll"/>
    <property type="match status" value="1"/>
</dbReference>
<accession>A0A6J6DG60</accession>
<reference evidence="4" key="1">
    <citation type="submission" date="2020-05" db="EMBL/GenBank/DDBJ databases">
        <authorList>
            <person name="Chiriac C."/>
            <person name="Salcher M."/>
            <person name="Ghai R."/>
            <person name="Kavagutti S V."/>
        </authorList>
    </citation>
    <scope>NUCLEOTIDE SEQUENCE</scope>
</reference>
<proteinExistence type="predicted"/>
<evidence type="ECO:0000256" key="1">
    <source>
        <dbReference type="ARBA" id="ARBA00004613"/>
    </source>
</evidence>
<evidence type="ECO:0000256" key="2">
    <source>
        <dbReference type="ARBA" id="ARBA00022525"/>
    </source>
</evidence>
<dbReference type="InterPro" id="IPR001343">
    <property type="entry name" value="Hemolysn_Ca-bd"/>
</dbReference>
<name>A0A6J6DG60_9ZZZZ</name>
<evidence type="ECO:0000313" key="4">
    <source>
        <dbReference type="EMBL" id="CAB4562065.1"/>
    </source>
</evidence>
<dbReference type="GO" id="GO:0005509">
    <property type="term" value="F:calcium ion binding"/>
    <property type="evidence" value="ECO:0007669"/>
    <property type="project" value="InterPro"/>
</dbReference>
<feature type="compositionally biased region" description="Low complexity" evidence="3">
    <location>
        <begin position="166"/>
        <end position="175"/>
    </location>
</feature>
<dbReference type="AlphaFoldDB" id="A0A6J6DG60"/>